<dbReference type="Gene3D" id="1.10.10.10">
    <property type="entry name" value="Winged helix-like DNA-binding domain superfamily/Winged helix DNA-binding domain"/>
    <property type="match status" value="1"/>
</dbReference>
<name>A0ABW8NIX9_9GAMM</name>
<gene>
    <name evidence="6" type="ORF">WG929_10965</name>
</gene>
<sequence length="309" mass="34160">MQNFSWIRRVKLQQLRAVLALAESPSLVRASESLNLSQPAVSKILRELETDLGVELFTRTSRGSHTTPMGDMLVERVRVIFSQLERVAQEIHDLNAGLSGHVVVGVLPAGGADFLPRALASLYRAYPGIRVTVIEGTYDHLIPQLQQGAIEMIVGRIPAYRFRDGLEVEPLYEENITFAVCPQHPLLSRPAVALSDLLEWPWIMPLADTTLRQMVESAFHDAGLDLPAAPCESISVITNRRLIMETDYIAAFPTQVIQTDLDTGLLAAIPISPARSFGAVGISQVKERPLSHAALRLVDQLRATARRYE</sequence>
<dbReference type="PANTHER" id="PTHR30419:SF8">
    <property type="entry name" value="NITROGEN ASSIMILATION TRANSCRIPTIONAL ACTIVATOR-RELATED"/>
    <property type="match status" value="1"/>
</dbReference>
<protein>
    <submittedName>
        <fullName evidence="6">LysR substrate-binding domain-containing protein</fullName>
    </submittedName>
</protein>
<evidence type="ECO:0000256" key="1">
    <source>
        <dbReference type="ARBA" id="ARBA00009437"/>
    </source>
</evidence>
<comment type="similarity">
    <text evidence="1">Belongs to the LysR transcriptional regulatory family.</text>
</comment>
<organism evidence="6 7">
    <name type="scientific">Oceanobacter antarcticus</name>
    <dbReference type="NCBI Taxonomy" id="3133425"/>
    <lineage>
        <taxon>Bacteria</taxon>
        <taxon>Pseudomonadati</taxon>
        <taxon>Pseudomonadota</taxon>
        <taxon>Gammaproteobacteria</taxon>
        <taxon>Oceanospirillales</taxon>
        <taxon>Oceanospirillaceae</taxon>
        <taxon>Oceanobacter</taxon>
    </lineage>
</organism>
<dbReference type="Pfam" id="PF03466">
    <property type="entry name" value="LysR_substrate"/>
    <property type="match status" value="1"/>
</dbReference>
<dbReference type="InterPro" id="IPR036390">
    <property type="entry name" value="WH_DNA-bd_sf"/>
</dbReference>
<accession>A0ABW8NIX9</accession>
<dbReference type="SUPFAM" id="SSF53850">
    <property type="entry name" value="Periplasmic binding protein-like II"/>
    <property type="match status" value="1"/>
</dbReference>
<evidence type="ECO:0000259" key="5">
    <source>
        <dbReference type="PROSITE" id="PS50931"/>
    </source>
</evidence>
<dbReference type="InterPro" id="IPR005119">
    <property type="entry name" value="LysR_subst-bd"/>
</dbReference>
<reference evidence="6 7" key="1">
    <citation type="submission" date="2024-03" db="EMBL/GenBank/DDBJ databases">
        <title>High-quality draft genome sequence of Oceanobacter sp. wDCs-4.</title>
        <authorList>
            <person name="Dong C."/>
        </authorList>
    </citation>
    <scope>NUCLEOTIDE SEQUENCE [LARGE SCALE GENOMIC DNA]</scope>
    <source>
        <strain evidence="7">wDCs-4</strain>
    </source>
</reference>
<dbReference type="Proteomes" id="UP001620597">
    <property type="component" value="Unassembled WGS sequence"/>
</dbReference>
<evidence type="ECO:0000313" key="7">
    <source>
        <dbReference type="Proteomes" id="UP001620597"/>
    </source>
</evidence>
<evidence type="ECO:0000256" key="2">
    <source>
        <dbReference type="ARBA" id="ARBA00023015"/>
    </source>
</evidence>
<comment type="caution">
    <text evidence="6">The sequence shown here is derived from an EMBL/GenBank/DDBJ whole genome shotgun (WGS) entry which is preliminary data.</text>
</comment>
<dbReference type="Gene3D" id="3.40.190.290">
    <property type="match status" value="1"/>
</dbReference>
<dbReference type="SUPFAM" id="SSF46785">
    <property type="entry name" value="Winged helix' DNA-binding domain"/>
    <property type="match status" value="1"/>
</dbReference>
<dbReference type="PANTHER" id="PTHR30419">
    <property type="entry name" value="HTH-TYPE TRANSCRIPTIONAL REGULATOR YBHD"/>
    <property type="match status" value="1"/>
</dbReference>
<dbReference type="Pfam" id="PF00126">
    <property type="entry name" value="HTH_1"/>
    <property type="match status" value="1"/>
</dbReference>
<dbReference type="PRINTS" id="PR00039">
    <property type="entry name" value="HTHLYSR"/>
</dbReference>
<dbReference type="RefSeq" id="WP_416206055.1">
    <property type="nucleotide sequence ID" value="NZ_JBBKTX010000012.1"/>
</dbReference>
<keyword evidence="7" id="KW-1185">Reference proteome</keyword>
<proteinExistence type="inferred from homology"/>
<dbReference type="InterPro" id="IPR036388">
    <property type="entry name" value="WH-like_DNA-bd_sf"/>
</dbReference>
<evidence type="ECO:0000256" key="3">
    <source>
        <dbReference type="ARBA" id="ARBA00023125"/>
    </source>
</evidence>
<evidence type="ECO:0000313" key="6">
    <source>
        <dbReference type="EMBL" id="MFK4752930.1"/>
    </source>
</evidence>
<feature type="domain" description="HTH lysR-type" evidence="5">
    <location>
        <begin position="10"/>
        <end position="67"/>
    </location>
</feature>
<dbReference type="InterPro" id="IPR000847">
    <property type="entry name" value="LysR_HTH_N"/>
</dbReference>
<dbReference type="InterPro" id="IPR050950">
    <property type="entry name" value="HTH-type_LysR_regulators"/>
</dbReference>
<keyword evidence="4" id="KW-0804">Transcription</keyword>
<keyword evidence="2" id="KW-0805">Transcription regulation</keyword>
<dbReference type="PROSITE" id="PS50931">
    <property type="entry name" value="HTH_LYSR"/>
    <property type="match status" value="1"/>
</dbReference>
<evidence type="ECO:0000256" key="4">
    <source>
        <dbReference type="ARBA" id="ARBA00023163"/>
    </source>
</evidence>
<dbReference type="EMBL" id="JBBKTX010000012">
    <property type="protein sequence ID" value="MFK4752930.1"/>
    <property type="molecule type" value="Genomic_DNA"/>
</dbReference>
<keyword evidence="3" id="KW-0238">DNA-binding</keyword>